<organism evidence="1 2">
    <name type="scientific">Hyaloscypha variabilis (strain UAMH 11265 / GT02V1 / F)</name>
    <name type="common">Meliniomyces variabilis</name>
    <dbReference type="NCBI Taxonomy" id="1149755"/>
    <lineage>
        <taxon>Eukaryota</taxon>
        <taxon>Fungi</taxon>
        <taxon>Dikarya</taxon>
        <taxon>Ascomycota</taxon>
        <taxon>Pezizomycotina</taxon>
        <taxon>Leotiomycetes</taxon>
        <taxon>Helotiales</taxon>
        <taxon>Hyaloscyphaceae</taxon>
        <taxon>Hyaloscypha</taxon>
        <taxon>Hyaloscypha variabilis</taxon>
    </lineage>
</organism>
<dbReference type="AlphaFoldDB" id="A0A2J6S404"/>
<accession>A0A2J6S404</accession>
<evidence type="ECO:0000313" key="2">
    <source>
        <dbReference type="Proteomes" id="UP000235786"/>
    </source>
</evidence>
<evidence type="ECO:0000313" key="1">
    <source>
        <dbReference type="EMBL" id="PMD45475.1"/>
    </source>
</evidence>
<name>A0A2J6S404_HYAVF</name>
<sequence length="122" mass="13922">MPLTLVRFTHLGPSATSTQVRTQLESWYLPFPTASIPTTLSSHDTSSPIEIIHAIEKHHGTLSVLEKTHWRLLIIVVVWRDVSSQGGETDLVGMDEVQLKWVVRLMAQRGWRDYIRVGYTEN</sequence>
<keyword evidence="2" id="KW-1185">Reference proteome</keyword>
<reference evidence="1 2" key="1">
    <citation type="submission" date="2016-04" db="EMBL/GenBank/DDBJ databases">
        <title>A degradative enzymes factory behind the ericoid mycorrhizal symbiosis.</title>
        <authorList>
            <consortium name="DOE Joint Genome Institute"/>
            <person name="Martino E."/>
            <person name="Morin E."/>
            <person name="Grelet G."/>
            <person name="Kuo A."/>
            <person name="Kohler A."/>
            <person name="Daghino S."/>
            <person name="Barry K."/>
            <person name="Choi C."/>
            <person name="Cichocki N."/>
            <person name="Clum A."/>
            <person name="Copeland A."/>
            <person name="Hainaut M."/>
            <person name="Haridas S."/>
            <person name="Labutti K."/>
            <person name="Lindquist E."/>
            <person name="Lipzen A."/>
            <person name="Khouja H.-R."/>
            <person name="Murat C."/>
            <person name="Ohm R."/>
            <person name="Olson A."/>
            <person name="Spatafora J."/>
            <person name="Veneault-Fourrey C."/>
            <person name="Henrissat B."/>
            <person name="Grigoriev I."/>
            <person name="Martin F."/>
            <person name="Perotto S."/>
        </authorList>
    </citation>
    <scope>NUCLEOTIDE SEQUENCE [LARGE SCALE GENOMIC DNA]</scope>
    <source>
        <strain evidence="1 2">F</strain>
    </source>
</reference>
<gene>
    <name evidence="1" type="ORF">L207DRAFT_578389</name>
</gene>
<dbReference type="Proteomes" id="UP000235786">
    <property type="component" value="Unassembled WGS sequence"/>
</dbReference>
<proteinExistence type="predicted"/>
<dbReference type="EMBL" id="KZ613940">
    <property type="protein sequence ID" value="PMD45475.1"/>
    <property type="molecule type" value="Genomic_DNA"/>
</dbReference>
<protein>
    <submittedName>
        <fullName evidence="1">Uncharacterized protein</fullName>
    </submittedName>
</protein>